<protein>
    <submittedName>
        <fullName evidence="3">Hydrolase</fullName>
    </submittedName>
</protein>
<reference evidence="3 4" key="1">
    <citation type="submission" date="2018-12" db="EMBL/GenBank/DDBJ databases">
        <title>A novel vanA-carrying plasmid in a clinical isolate of Enterococcus avium.</title>
        <authorList>
            <person name="Bernasconi O.J."/>
            <person name="Luzzaro F."/>
            <person name="Endimiani A."/>
        </authorList>
    </citation>
    <scope>NUCLEOTIDE SEQUENCE [LARGE SCALE GENOMIC DNA]</scope>
    <source>
        <strain evidence="3 4">LC0559/18</strain>
    </source>
</reference>
<dbReference type="CDD" id="cd09079">
    <property type="entry name" value="RgfB-like"/>
    <property type="match status" value="1"/>
</dbReference>
<dbReference type="Pfam" id="PF03372">
    <property type="entry name" value="Exo_endo_phos"/>
    <property type="match status" value="1"/>
</dbReference>
<dbReference type="PANTHER" id="PTHR15822">
    <property type="entry name" value="TRAF AND TNF RECEPTOR-ASSOCIATED PROTEIN"/>
    <property type="match status" value="1"/>
</dbReference>
<accession>A0A437UQQ2</accession>
<feature type="domain" description="Endonuclease/exonuclease/phosphatase" evidence="2">
    <location>
        <begin position="13"/>
        <end position="263"/>
    </location>
</feature>
<dbReference type="GO" id="GO:0016787">
    <property type="term" value="F:hydrolase activity"/>
    <property type="evidence" value="ECO:0007669"/>
    <property type="project" value="UniProtKB-KW"/>
</dbReference>
<dbReference type="RefSeq" id="WP_127979422.1">
    <property type="nucleotide sequence ID" value="NZ_JAQLBW010000055.1"/>
</dbReference>
<evidence type="ECO:0000259" key="2">
    <source>
        <dbReference type="Pfam" id="PF03372"/>
    </source>
</evidence>
<evidence type="ECO:0000313" key="3">
    <source>
        <dbReference type="EMBL" id="RVU95961.1"/>
    </source>
</evidence>
<evidence type="ECO:0000256" key="1">
    <source>
        <dbReference type="ARBA" id="ARBA00022801"/>
    </source>
</evidence>
<organism evidence="3 4">
    <name type="scientific">Enterococcus avium</name>
    <name type="common">Streptococcus avium</name>
    <dbReference type="NCBI Taxonomy" id="33945"/>
    <lineage>
        <taxon>Bacteria</taxon>
        <taxon>Bacillati</taxon>
        <taxon>Bacillota</taxon>
        <taxon>Bacilli</taxon>
        <taxon>Lactobacillales</taxon>
        <taxon>Enterococcaceae</taxon>
        <taxon>Enterococcus</taxon>
    </lineage>
</organism>
<dbReference type="InterPro" id="IPR005135">
    <property type="entry name" value="Endo/exonuclease/phosphatase"/>
</dbReference>
<dbReference type="Proteomes" id="UP000288388">
    <property type="component" value="Unassembled WGS sequence"/>
</dbReference>
<dbReference type="InterPro" id="IPR036691">
    <property type="entry name" value="Endo/exonu/phosph_ase_sf"/>
</dbReference>
<proteinExistence type="predicted"/>
<comment type="caution">
    <text evidence="3">The sequence shown here is derived from an EMBL/GenBank/DDBJ whole genome shotgun (WGS) entry which is preliminary data.</text>
</comment>
<dbReference type="Gene3D" id="3.60.10.10">
    <property type="entry name" value="Endonuclease/exonuclease/phosphatase"/>
    <property type="match status" value="1"/>
</dbReference>
<evidence type="ECO:0000313" key="4">
    <source>
        <dbReference type="Proteomes" id="UP000288388"/>
    </source>
</evidence>
<sequence length="271" mass="31143">MTLNTHSWMEGNDQQQIEVLANRIAKESYDLIGLQEVNQLLASPLANLDKYFQPSKEQEAIHQDNFLFLLTERLKELGCSYYWNWTYNHVGYDIYHEGIGLLSKTPLNVESLLISESHDPSDYHTRKVVIGETIINDQKIIVVSSHFSWWQTTKKAFAYEWRKLEQFLAEKQGKQIIMGDFNNDAKTSGEGYDLVDKSILDLQDAFIHAKVKLGENTVEESIDGWAGNTAKLRIDYIFASRNFEIESYQVVFDGENEVVISDHYGVEATMG</sequence>
<keyword evidence="1 3" id="KW-0378">Hydrolase</keyword>
<dbReference type="PANTHER" id="PTHR15822:SF23">
    <property type="entry name" value="ENDONUCLEASE_EXONUCLEASE_PHOSPHATASE FAMILY PROTEIN"/>
    <property type="match status" value="1"/>
</dbReference>
<dbReference type="AlphaFoldDB" id="A0A437UQQ2"/>
<name>A0A437UQQ2_ENTAV</name>
<gene>
    <name evidence="3" type="ORF">EK398_14570</name>
</gene>
<dbReference type="SUPFAM" id="SSF56219">
    <property type="entry name" value="DNase I-like"/>
    <property type="match status" value="1"/>
</dbReference>
<dbReference type="EMBL" id="RYZS01000001">
    <property type="protein sequence ID" value="RVU95961.1"/>
    <property type="molecule type" value="Genomic_DNA"/>
</dbReference>
<dbReference type="InterPro" id="IPR051547">
    <property type="entry name" value="TDP2-like"/>
</dbReference>